<dbReference type="EMBL" id="BGPR01024237">
    <property type="protein sequence ID" value="GBN92141.1"/>
    <property type="molecule type" value="Genomic_DNA"/>
</dbReference>
<evidence type="ECO:0000313" key="2">
    <source>
        <dbReference type="Proteomes" id="UP000499080"/>
    </source>
</evidence>
<sequence>MVKSRLWRLRVPGSKPDSTDDPPYFWAQYTLNVIWVKRPHVSVVLKCGDGVAISGVEIVIGPWLKMTISVPKQALSSFKMES</sequence>
<gene>
    <name evidence="1" type="ORF">AVEN_44359_1</name>
</gene>
<organism evidence="1 2">
    <name type="scientific">Araneus ventricosus</name>
    <name type="common">Orbweaver spider</name>
    <name type="synonym">Epeira ventricosa</name>
    <dbReference type="NCBI Taxonomy" id="182803"/>
    <lineage>
        <taxon>Eukaryota</taxon>
        <taxon>Metazoa</taxon>
        <taxon>Ecdysozoa</taxon>
        <taxon>Arthropoda</taxon>
        <taxon>Chelicerata</taxon>
        <taxon>Arachnida</taxon>
        <taxon>Araneae</taxon>
        <taxon>Araneomorphae</taxon>
        <taxon>Entelegynae</taxon>
        <taxon>Araneoidea</taxon>
        <taxon>Araneidae</taxon>
        <taxon>Araneus</taxon>
    </lineage>
</organism>
<keyword evidence="2" id="KW-1185">Reference proteome</keyword>
<accession>A0A4Y2SW02</accession>
<proteinExistence type="predicted"/>
<protein>
    <submittedName>
        <fullName evidence="1">Uncharacterized protein</fullName>
    </submittedName>
</protein>
<evidence type="ECO:0000313" key="1">
    <source>
        <dbReference type="EMBL" id="GBN92141.1"/>
    </source>
</evidence>
<comment type="caution">
    <text evidence="1">The sequence shown here is derived from an EMBL/GenBank/DDBJ whole genome shotgun (WGS) entry which is preliminary data.</text>
</comment>
<reference evidence="1 2" key="1">
    <citation type="journal article" date="2019" name="Sci. Rep.">
        <title>Orb-weaving spider Araneus ventricosus genome elucidates the spidroin gene catalogue.</title>
        <authorList>
            <person name="Kono N."/>
            <person name="Nakamura H."/>
            <person name="Ohtoshi R."/>
            <person name="Moran D.A.P."/>
            <person name="Shinohara A."/>
            <person name="Yoshida Y."/>
            <person name="Fujiwara M."/>
            <person name="Mori M."/>
            <person name="Tomita M."/>
            <person name="Arakawa K."/>
        </authorList>
    </citation>
    <scope>NUCLEOTIDE SEQUENCE [LARGE SCALE GENOMIC DNA]</scope>
</reference>
<name>A0A4Y2SW02_ARAVE</name>
<dbReference type="Proteomes" id="UP000499080">
    <property type="component" value="Unassembled WGS sequence"/>
</dbReference>
<dbReference type="AlphaFoldDB" id="A0A4Y2SW02"/>